<proteinExistence type="predicted"/>
<protein>
    <submittedName>
        <fullName evidence="2">Uncharacterized protein</fullName>
    </submittedName>
</protein>
<accession>A0A085N6K7</accession>
<reference evidence="2" key="1">
    <citation type="journal article" date="2014" name="Nat. Genet.">
        <title>Genome and transcriptome of the porcine whipworm Trichuris suis.</title>
        <authorList>
            <person name="Jex A.R."/>
            <person name="Nejsum P."/>
            <person name="Schwarz E.M."/>
            <person name="Hu L."/>
            <person name="Young N.D."/>
            <person name="Hall R.S."/>
            <person name="Korhonen P.K."/>
            <person name="Liao S."/>
            <person name="Thamsborg S."/>
            <person name="Xia J."/>
            <person name="Xu P."/>
            <person name="Wang S."/>
            <person name="Scheerlinck J.P."/>
            <person name="Hofmann A."/>
            <person name="Sternberg P.W."/>
            <person name="Wang J."/>
            <person name="Gasser R.B."/>
        </authorList>
    </citation>
    <scope>NUCLEOTIDE SEQUENCE [LARGE SCALE GENOMIC DNA]</scope>
    <source>
        <strain evidence="2">DCEP-RM93F</strain>
    </source>
</reference>
<evidence type="ECO:0000313" key="2">
    <source>
        <dbReference type="EMBL" id="KFD65103.1"/>
    </source>
</evidence>
<gene>
    <name evidence="2" type="ORF">M514_00698</name>
</gene>
<sequence>MYSEKERHKSKDGLIPNSFGLFKANVLLVMPHFTKFQCYEQAKFIPVFALRRVQGGDILCYEEREKDRIASITPFVKRAVSTEANDQSQSSTSKHAGISYPPALTALRSCTNK</sequence>
<name>A0A085N6K7_9BILA</name>
<dbReference type="AlphaFoldDB" id="A0A085N6K7"/>
<feature type="compositionally biased region" description="Polar residues" evidence="1">
    <location>
        <begin position="82"/>
        <end position="94"/>
    </location>
</feature>
<dbReference type="EMBL" id="KL367544">
    <property type="protein sequence ID" value="KFD65103.1"/>
    <property type="molecule type" value="Genomic_DNA"/>
</dbReference>
<feature type="region of interest" description="Disordered" evidence="1">
    <location>
        <begin position="82"/>
        <end position="113"/>
    </location>
</feature>
<evidence type="ECO:0000256" key="1">
    <source>
        <dbReference type="SAM" id="MobiDB-lite"/>
    </source>
</evidence>
<dbReference type="Proteomes" id="UP000030758">
    <property type="component" value="Unassembled WGS sequence"/>
</dbReference>
<organism evidence="2">
    <name type="scientific">Trichuris suis</name>
    <name type="common">pig whipworm</name>
    <dbReference type="NCBI Taxonomy" id="68888"/>
    <lineage>
        <taxon>Eukaryota</taxon>
        <taxon>Metazoa</taxon>
        <taxon>Ecdysozoa</taxon>
        <taxon>Nematoda</taxon>
        <taxon>Enoplea</taxon>
        <taxon>Dorylaimia</taxon>
        <taxon>Trichinellida</taxon>
        <taxon>Trichuridae</taxon>
        <taxon>Trichuris</taxon>
    </lineage>
</organism>